<dbReference type="InterPro" id="IPR007227">
    <property type="entry name" value="Cell_shape_determining_MreD"/>
</dbReference>
<evidence type="ECO:0000256" key="7">
    <source>
        <dbReference type="ARBA" id="ARBA00023136"/>
    </source>
</evidence>
<feature type="transmembrane region" description="Helical" evidence="9">
    <location>
        <begin position="40"/>
        <end position="63"/>
    </location>
</feature>
<evidence type="ECO:0000256" key="9">
    <source>
        <dbReference type="SAM" id="Phobius"/>
    </source>
</evidence>
<dbReference type="InterPro" id="IPR026034">
    <property type="entry name" value="MreD_proteobac"/>
</dbReference>
<evidence type="ECO:0000256" key="3">
    <source>
        <dbReference type="ARBA" id="ARBA00022475"/>
    </source>
</evidence>
<evidence type="ECO:0000256" key="5">
    <source>
        <dbReference type="ARBA" id="ARBA00022960"/>
    </source>
</evidence>
<evidence type="ECO:0000256" key="8">
    <source>
        <dbReference type="PIRNR" id="PIRNR018472"/>
    </source>
</evidence>
<keyword evidence="6 9" id="KW-1133">Transmembrane helix</keyword>
<feature type="transmembrane region" description="Helical" evidence="9">
    <location>
        <begin position="69"/>
        <end position="89"/>
    </location>
</feature>
<evidence type="ECO:0000256" key="4">
    <source>
        <dbReference type="ARBA" id="ARBA00022692"/>
    </source>
</evidence>
<dbReference type="GO" id="GO:0005886">
    <property type="term" value="C:plasma membrane"/>
    <property type="evidence" value="ECO:0007669"/>
    <property type="project" value="UniProtKB-SubCell"/>
</dbReference>
<feature type="transmembrane region" description="Helical" evidence="9">
    <location>
        <begin position="12"/>
        <end position="28"/>
    </location>
</feature>
<dbReference type="GO" id="GO:0008360">
    <property type="term" value="P:regulation of cell shape"/>
    <property type="evidence" value="ECO:0007669"/>
    <property type="project" value="UniProtKB-UniRule"/>
</dbReference>
<protein>
    <recommendedName>
        <fullName evidence="8">Rod shape-determining protein MreD</fullName>
    </recommendedName>
</protein>
<feature type="transmembrane region" description="Helical" evidence="9">
    <location>
        <begin position="101"/>
        <end position="123"/>
    </location>
</feature>
<evidence type="ECO:0000256" key="2">
    <source>
        <dbReference type="ARBA" id="ARBA00007776"/>
    </source>
</evidence>
<dbReference type="PANTHER" id="PTHR37484">
    <property type="entry name" value="ROD SHAPE-DETERMINING PROTEIN MRED"/>
    <property type="match status" value="1"/>
</dbReference>
<dbReference type="Proteomes" id="UP000029999">
    <property type="component" value="Unassembled WGS sequence"/>
</dbReference>
<evidence type="ECO:0000256" key="6">
    <source>
        <dbReference type="ARBA" id="ARBA00022989"/>
    </source>
</evidence>
<dbReference type="RefSeq" id="WP_052093962.1">
    <property type="nucleotide sequence ID" value="NZ_JRQD01000002.1"/>
</dbReference>
<sequence length="159" mass="17991">MATTAESRNGVVIILTLIVATLLMLVPLPETARYFRPEWVVLTLVYWAMALPHRVSIGVGWLVGLLMDVTMGGTLGIMAFSYAFAVYLIARFHLQLRQYPLWQQALTILSVVVVVHLVSVVTSKTESTWLIWMPVLTSTLLWPVMFATLRKIRRTFQVS</sequence>
<organism evidence="10 11">
    <name type="scientific">Methylophaga thiooxydans</name>
    <dbReference type="NCBI Taxonomy" id="392484"/>
    <lineage>
        <taxon>Bacteria</taxon>
        <taxon>Pseudomonadati</taxon>
        <taxon>Pseudomonadota</taxon>
        <taxon>Gammaproteobacteria</taxon>
        <taxon>Thiotrichales</taxon>
        <taxon>Piscirickettsiaceae</taxon>
        <taxon>Methylophaga</taxon>
    </lineage>
</organism>
<dbReference type="Pfam" id="PF04093">
    <property type="entry name" value="MreD"/>
    <property type="match status" value="1"/>
</dbReference>
<dbReference type="STRING" id="392484.LP43_1034"/>
<accession>A0A0A0BFV7</accession>
<comment type="subcellular location">
    <subcellularLocation>
        <location evidence="8">Cell inner membrane</location>
    </subcellularLocation>
    <subcellularLocation>
        <location evidence="1">Cell membrane</location>
        <topology evidence="1">Multi-pass membrane protein</topology>
    </subcellularLocation>
</comment>
<evidence type="ECO:0000313" key="10">
    <source>
        <dbReference type="EMBL" id="KGM07423.1"/>
    </source>
</evidence>
<keyword evidence="3 8" id="KW-1003">Cell membrane</keyword>
<evidence type="ECO:0000313" key="11">
    <source>
        <dbReference type="Proteomes" id="UP000029999"/>
    </source>
</evidence>
<name>A0A0A0BFV7_9GAMM</name>
<comment type="function">
    <text evidence="8">Involved in formation of the rod shape of the cell. May also contribute to regulation of formation of penicillin-binding proteins.</text>
</comment>
<keyword evidence="8" id="KW-0997">Cell inner membrane</keyword>
<keyword evidence="5 8" id="KW-0133">Cell shape</keyword>
<dbReference type="NCBIfam" id="TIGR03426">
    <property type="entry name" value="shape_MreD"/>
    <property type="match status" value="1"/>
</dbReference>
<dbReference type="EMBL" id="JRQD01000002">
    <property type="protein sequence ID" value="KGM07423.1"/>
    <property type="molecule type" value="Genomic_DNA"/>
</dbReference>
<keyword evidence="4 9" id="KW-0812">Transmembrane</keyword>
<comment type="similarity">
    <text evidence="2 8">Belongs to the MreD family.</text>
</comment>
<comment type="caution">
    <text evidence="10">The sequence shown here is derived from an EMBL/GenBank/DDBJ whole genome shotgun (WGS) entry which is preliminary data.</text>
</comment>
<evidence type="ECO:0000256" key="1">
    <source>
        <dbReference type="ARBA" id="ARBA00004651"/>
    </source>
</evidence>
<keyword evidence="7 8" id="KW-0472">Membrane</keyword>
<dbReference type="AlphaFoldDB" id="A0A0A0BFV7"/>
<proteinExistence type="inferred from homology"/>
<dbReference type="PIRSF" id="PIRSF018472">
    <property type="entry name" value="MreD_proteobac"/>
    <property type="match status" value="1"/>
</dbReference>
<gene>
    <name evidence="10" type="primary">mreD</name>
    <name evidence="10" type="ORF">LP43_1034</name>
</gene>
<dbReference type="PANTHER" id="PTHR37484:SF1">
    <property type="entry name" value="ROD SHAPE-DETERMINING PROTEIN MRED"/>
    <property type="match status" value="1"/>
</dbReference>
<feature type="transmembrane region" description="Helical" evidence="9">
    <location>
        <begin position="129"/>
        <end position="149"/>
    </location>
</feature>
<reference evidence="10 11" key="1">
    <citation type="submission" date="2014-09" db="EMBL/GenBank/DDBJ databases">
        <authorList>
            <person name="Grob C."/>
            <person name="Taubert M."/>
            <person name="Howat A.M."/>
            <person name="Burns O.J."/>
            <person name="Dixon J.L."/>
            <person name="Chen Y."/>
            <person name="Murrell J.C."/>
        </authorList>
    </citation>
    <scope>NUCLEOTIDE SEQUENCE [LARGE SCALE GENOMIC DNA]</scope>
    <source>
        <strain evidence="10">L4</strain>
    </source>
</reference>